<dbReference type="CDD" id="cd18186">
    <property type="entry name" value="BTB_POZ_ZBTB_KLHL-like"/>
    <property type="match status" value="1"/>
</dbReference>
<dbReference type="Proteomes" id="UP000824998">
    <property type="component" value="Unassembled WGS sequence"/>
</dbReference>
<comment type="caution">
    <text evidence="2">The sequence shown here is derived from an EMBL/GenBank/DDBJ whole genome shotgun (WGS) entry which is preliminary data.</text>
</comment>
<gene>
    <name evidence="2" type="ORF">BJ875DRAFT_436043</name>
</gene>
<protein>
    <recommendedName>
        <fullName evidence="1">BTB domain-containing protein</fullName>
    </recommendedName>
</protein>
<evidence type="ECO:0000259" key="1">
    <source>
        <dbReference type="PROSITE" id="PS50097"/>
    </source>
</evidence>
<evidence type="ECO:0000313" key="2">
    <source>
        <dbReference type="EMBL" id="KAG9228015.1"/>
    </source>
</evidence>
<dbReference type="PANTHER" id="PTHR47843">
    <property type="entry name" value="BTB DOMAIN-CONTAINING PROTEIN-RELATED"/>
    <property type="match status" value="1"/>
</dbReference>
<dbReference type="SUPFAM" id="SSF54695">
    <property type="entry name" value="POZ domain"/>
    <property type="match status" value="1"/>
</dbReference>
<organism evidence="2 3">
    <name type="scientific">Amylocarpus encephaloides</name>
    <dbReference type="NCBI Taxonomy" id="45428"/>
    <lineage>
        <taxon>Eukaryota</taxon>
        <taxon>Fungi</taxon>
        <taxon>Dikarya</taxon>
        <taxon>Ascomycota</taxon>
        <taxon>Pezizomycotina</taxon>
        <taxon>Leotiomycetes</taxon>
        <taxon>Helotiales</taxon>
        <taxon>Helotiales incertae sedis</taxon>
        <taxon>Amylocarpus</taxon>
    </lineage>
</organism>
<dbReference type="PROSITE" id="PS50097">
    <property type="entry name" value="BTB"/>
    <property type="match status" value="1"/>
</dbReference>
<dbReference type="Gene3D" id="3.30.710.10">
    <property type="entry name" value="Potassium Channel Kv1.1, Chain A"/>
    <property type="match status" value="1"/>
</dbReference>
<sequence length="218" mass="25251">MTIKCGGAVFAAHKIVVLPQSKVLAAAFRNFIEGESGEIDLEEDDPIYVRKMLEFCYKQEYTLGLGEVGSALISHTHLYILGDKYDITPLREHAKANYEEILESTKTQDSKYFLESIETLYEFTCRSDDELRCIAKTVICNRLTEFIMMDSWRDLSDRIANDILAWVARRYILFPKEKLWNVSARNSQTKLGQCPQCKIENKELLQQQPTGWTCRECW</sequence>
<dbReference type="InterPro" id="IPR011333">
    <property type="entry name" value="SKP1/BTB/POZ_sf"/>
</dbReference>
<dbReference type="EMBL" id="MU252185">
    <property type="protein sequence ID" value="KAG9228015.1"/>
    <property type="molecule type" value="Genomic_DNA"/>
</dbReference>
<keyword evidence="3" id="KW-1185">Reference proteome</keyword>
<dbReference type="Pfam" id="PF00651">
    <property type="entry name" value="BTB"/>
    <property type="match status" value="1"/>
</dbReference>
<dbReference type="PANTHER" id="PTHR47843:SF5">
    <property type="entry name" value="BTB_POZ DOMAIN PROTEIN"/>
    <property type="match status" value="1"/>
</dbReference>
<accession>A0A9P8BZE4</accession>
<dbReference type="InterPro" id="IPR000210">
    <property type="entry name" value="BTB/POZ_dom"/>
</dbReference>
<reference evidence="2" key="1">
    <citation type="journal article" date="2021" name="IMA Fungus">
        <title>Genomic characterization of three marine fungi, including Emericellopsis atlantica sp. nov. with signatures of a generalist lifestyle and marine biomass degradation.</title>
        <authorList>
            <person name="Hagestad O.C."/>
            <person name="Hou L."/>
            <person name="Andersen J.H."/>
            <person name="Hansen E.H."/>
            <person name="Altermark B."/>
            <person name="Li C."/>
            <person name="Kuhnert E."/>
            <person name="Cox R.J."/>
            <person name="Crous P.W."/>
            <person name="Spatafora J.W."/>
            <person name="Lail K."/>
            <person name="Amirebrahimi M."/>
            <person name="Lipzen A."/>
            <person name="Pangilinan J."/>
            <person name="Andreopoulos W."/>
            <person name="Hayes R.D."/>
            <person name="Ng V."/>
            <person name="Grigoriev I.V."/>
            <person name="Jackson S.A."/>
            <person name="Sutton T.D.S."/>
            <person name="Dobson A.D.W."/>
            <person name="Rama T."/>
        </authorList>
    </citation>
    <scope>NUCLEOTIDE SEQUENCE</scope>
    <source>
        <strain evidence="2">TRa018bII</strain>
    </source>
</reference>
<proteinExistence type="predicted"/>
<name>A0A9P8BZE4_9HELO</name>
<feature type="domain" description="BTB" evidence="1">
    <location>
        <begin position="1"/>
        <end position="65"/>
    </location>
</feature>
<evidence type="ECO:0000313" key="3">
    <source>
        <dbReference type="Proteomes" id="UP000824998"/>
    </source>
</evidence>
<dbReference type="AlphaFoldDB" id="A0A9P8BZE4"/>
<dbReference type="OrthoDB" id="6359816at2759"/>